<dbReference type="RefSeq" id="WP_334479681.1">
    <property type="nucleotide sequence ID" value="NZ_JAZHRV010000001.1"/>
</dbReference>
<reference evidence="8 9" key="1">
    <citation type="submission" date="2024-02" db="EMBL/GenBank/DDBJ databases">
        <title>Adaptive strategies in a cosmopolitan and abundant soil bacterium.</title>
        <authorList>
            <person name="Carini P."/>
        </authorList>
    </citation>
    <scope>NUCLEOTIDE SEQUENCE [LARGE SCALE GENOMIC DNA]</scope>
    <source>
        <strain evidence="8 9">AZCC 1608</strain>
    </source>
</reference>
<feature type="domain" description="Phosphatidic acid phosphatase type 2/haloperoxidase" evidence="7">
    <location>
        <begin position="69"/>
        <end position="177"/>
    </location>
</feature>
<keyword evidence="9" id="KW-1185">Reference proteome</keyword>
<evidence type="ECO:0000313" key="8">
    <source>
        <dbReference type="EMBL" id="MEH2554833.1"/>
    </source>
</evidence>
<gene>
    <name evidence="8" type="ORF">V1286_002362</name>
</gene>
<dbReference type="InterPro" id="IPR000326">
    <property type="entry name" value="PAP2/HPO"/>
</dbReference>
<evidence type="ECO:0000256" key="2">
    <source>
        <dbReference type="ARBA" id="ARBA00022475"/>
    </source>
</evidence>
<dbReference type="InterPro" id="IPR036938">
    <property type="entry name" value="PAP2/HPO_sf"/>
</dbReference>
<evidence type="ECO:0000256" key="5">
    <source>
        <dbReference type="ARBA" id="ARBA00022989"/>
    </source>
</evidence>
<keyword evidence="5" id="KW-1133">Transmembrane helix</keyword>
<protein>
    <submittedName>
        <fullName evidence="8">Membrane-associated phospholipid phosphatase</fullName>
    </submittedName>
</protein>
<evidence type="ECO:0000256" key="4">
    <source>
        <dbReference type="ARBA" id="ARBA00022801"/>
    </source>
</evidence>
<keyword evidence="2" id="KW-1003">Cell membrane</keyword>
<evidence type="ECO:0000313" key="9">
    <source>
        <dbReference type="Proteomes" id="UP001364224"/>
    </source>
</evidence>
<proteinExistence type="predicted"/>
<evidence type="ECO:0000256" key="6">
    <source>
        <dbReference type="ARBA" id="ARBA00023136"/>
    </source>
</evidence>
<evidence type="ECO:0000256" key="3">
    <source>
        <dbReference type="ARBA" id="ARBA00022692"/>
    </source>
</evidence>
<evidence type="ECO:0000256" key="1">
    <source>
        <dbReference type="ARBA" id="ARBA00004651"/>
    </source>
</evidence>
<keyword evidence="6" id="KW-0472">Membrane</keyword>
<dbReference type="SUPFAM" id="SSF48317">
    <property type="entry name" value="Acid phosphatase/Vanadium-dependent haloperoxidase"/>
    <property type="match status" value="1"/>
</dbReference>
<comment type="subcellular location">
    <subcellularLocation>
        <location evidence="1">Cell membrane</location>
        <topology evidence="1">Multi-pass membrane protein</topology>
    </subcellularLocation>
</comment>
<keyword evidence="3" id="KW-0812">Transmembrane</keyword>
<dbReference type="EMBL" id="JAZHRV010000001">
    <property type="protein sequence ID" value="MEH2554833.1"/>
    <property type="molecule type" value="Genomic_DNA"/>
</dbReference>
<dbReference type="PANTHER" id="PTHR14969:SF62">
    <property type="entry name" value="DECAPRENYLPHOSPHORYL-5-PHOSPHORIBOSE PHOSPHATASE RV3807C-RELATED"/>
    <property type="match status" value="1"/>
</dbReference>
<accession>A0ABU8B8H1</accession>
<keyword evidence="4" id="KW-0378">Hydrolase</keyword>
<comment type="caution">
    <text evidence="8">The sequence shown here is derived from an EMBL/GenBank/DDBJ whole genome shotgun (WGS) entry which is preliminary data.</text>
</comment>
<sequence length="187" mass="20548">MMALFPIRPTQADIEIAERISDHTRPEVEQIAKILTWGADEHVVCALAAGWWLYCRHRSARHRTDSNHILLTTVAATLLPHLLKSIFDQRRPDRLMVRGHLHGVPFSGKPLDAFPSGHAIHVGALASAAAVLPPAQRSLAWSIGAGLVLTRIVLLAHWTSDVIAGLAIGAAVERLLRRWTGFGLSHR</sequence>
<organism evidence="8 9">
    <name type="scientific">Bradyrhizobium algeriense</name>
    <dbReference type="NCBI Taxonomy" id="634784"/>
    <lineage>
        <taxon>Bacteria</taxon>
        <taxon>Pseudomonadati</taxon>
        <taxon>Pseudomonadota</taxon>
        <taxon>Alphaproteobacteria</taxon>
        <taxon>Hyphomicrobiales</taxon>
        <taxon>Nitrobacteraceae</taxon>
        <taxon>Bradyrhizobium</taxon>
    </lineage>
</organism>
<dbReference type="PANTHER" id="PTHR14969">
    <property type="entry name" value="SPHINGOSINE-1-PHOSPHATE PHOSPHOHYDROLASE"/>
    <property type="match status" value="1"/>
</dbReference>
<evidence type="ECO:0000259" key="7">
    <source>
        <dbReference type="SMART" id="SM00014"/>
    </source>
</evidence>
<dbReference type="SMART" id="SM00014">
    <property type="entry name" value="acidPPc"/>
    <property type="match status" value="1"/>
</dbReference>
<dbReference type="Gene3D" id="1.20.144.10">
    <property type="entry name" value="Phosphatidic acid phosphatase type 2/haloperoxidase"/>
    <property type="match status" value="1"/>
</dbReference>
<name>A0ABU8B8H1_9BRAD</name>
<dbReference type="Pfam" id="PF01569">
    <property type="entry name" value="PAP2"/>
    <property type="match status" value="1"/>
</dbReference>
<dbReference type="Proteomes" id="UP001364224">
    <property type="component" value="Unassembled WGS sequence"/>
</dbReference>